<feature type="compositionally biased region" description="Polar residues" evidence="1">
    <location>
        <begin position="1"/>
        <end position="23"/>
    </location>
</feature>
<keyword evidence="3" id="KW-1185">Reference proteome</keyword>
<evidence type="ECO:0000313" key="3">
    <source>
        <dbReference type="Proteomes" id="UP000194204"/>
    </source>
</evidence>
<organism evidence="2 3">
    <name type="scientific">Xenorhabdus beddingii</name>
    <dbReference type="NCBI Taxonomy" id="40578"/>
    <lineage>
        <taxon>Bacteria</taxon>
        <taxon>Pseudomonadati</taxon>
        <taxon>Pseudomonadota</taxon>
        <taxon>Gammaproteobacteria</taxon>
        <taxon>Enterobacterales</taxon>
        <taxon>Morganellaceae</taxon>
        <taxon>Xenorhabdus</taxon>
    </lineage>
</organism>
<dbReference type="RefSeq" id="WP_086113443.1">
    <property type="nucleotide sequence ID" value="NZ_CAWNHF010000127.1"/>
</dbReference>
<name>A0A1Y2SK10_9GAMM</name>
<dbReference type="GO" id="GO:0016740">
    <property type="term" value="F:transferase activity"/>
    <property type="evidence" value="ECO:0007669"/>
    <property type="project" value="UniProtKB-KW"/>
</dbReference>
<protein>
    <submittedName>
        <fullName evidence="2">N-acetyltransferase</fullName>
    </submittedName>
</protein>
<proteinExistence type="predicted"/>
<comment type="caution">
    <text evidence="2">The sequence shown here is derived from an EMBL/GenBank/DDBJ whole genome shotgun (WGS) entry which is preliminary data.</text>
</comment>
<evidence type="ECO:0000256" key="1">
    <source>
        <dbReference type="SAM" id="MobiDB-lite"/>
    </source>
</evidence>
<feature type="region of interest" description="Disordered" evidence="1">
    <location>
        <begin position="1"/>
        <end position="28"/>
    </location>
</feature>
<dbReference type="EMBL" id="MUBK01000023">
    <property type="protein sequence ID" value="OTA19041.1"/>
    <property type="molecule type" value="Genomic_DNA"/>
</dbReference>
<accession>A0A1Y2SK10</accession>
<keyword evidence="2" id="KW-0808">Transferase</keyword>
<evidence type="ECO:0000313" key="2">
    <source>
        <dbReference type="EMBL" id="OTA19041.1"/>
    </source>
</evidence>
<reference evidence="2 3" key="1">
    <citation type="submission" date="2017-01" db="EMBL/GenBank/DDBJ databases">
        <title>Deconstructing symbiosis and pathogenesis requirements using a combined genomic-metabolomic approach.</title>
        <authorList>
            <person name="Tobias N.J."/>
            <person name="Wolff H."/>
            <person name="Djahanschiri B."/>
            <person name="Ebersberger I."/>
            <person name="Bode H.B."/>
        </authorList>
    </citation>
    <scope>NUCLEOTIDE SEQUENCE [LARGE SCALE GENOMIC DNA]</scope>
    <source>
        <strain evidence="2 3">DSM 4764</strain>
    </source>
</reference>
<sequence length="282" mass="32784">MLKRTPSWNTGIQRTPSETLSRSRSFHTLPPDNTNSFNDYIPKRISSLNVFTPRKLVKSKSFNSLYPDNLNFPPHRSIDRYVPVIKKVDLQEARKIVDKIYNSIEEDGWFSHIEDIDNDRQHLEKKANKTPQDLWNLRCCITKSMLIHTKNVIKESNEKFGVNKNDAYFVLYINRTPIGIMTLIYYAETPPYYPEVSLIITHPGISNCASLLIEKAVNISYEMGFHGKLKIITESSELPSKVYNRLGFINGNNRGEMLLNPNENKFWAFYPSHDGYQFISHY</sequence>
<dbReference type="OrthoDB" id="6441250at2"/>
<dbReference type="AlphaFoldDB" id="A0A1Y2SK10"/>
<dbReference type="Proteomes" id="UP000194204">
    <property type="component" value="Unassembled WGS sequence"/>
</dbReference>
<gene>
    <name evidence="2" type="ORF">Xbed_02736</name>
</gene>